<accession>A0A6A4PR71</accession>
<name>A0A6A4PR71_LUPAL</name>
<proteinExistence type="predicted"/>
<gene>
    <name evidence="1" type="ORF">Lalb_Chr11g0067061</name>
</gene>
<reference evidence="2" key="1">
    <citation type="journal article" date="2020" name="Nat. Commun.">
        <title>Genome sequence of the cluster root forming white lupin.</title>
        <authorList>
            <person name="Hufnagel B."/>
            <person name="Marques A."/>
            <person name="Soriano A."/>
            <person name="Marques L."/>
            <person name="Divol F."/>
            <person name="Doumas P."/>
            <person name="Sallet E."/>
            <person name="Mancinotti D."/>
            <person name="Carrere S."/>
            <person name="Marande W."/>
            <person name="Arribat S."/>
            <person name="Keller J."/>
            <person name="Huneau C."/>
            <person name="Blein T."/>
            <person name="Aime D."/>
            <person name="Laguerre M."/>
            <person name="Taylor J."/>
            <person name="Schubert V."/>
            <person name="Nelson M."/>
            <person name="Geu-Flores F."/>
            <person name="Crespi M."/>
            <person name="Gallardo-Guerrero K."/>
            <person name="Delaux P.-M."/>
            <person name="Salse J."/>
            <person name="Berges H."/>
            <person name="Guyot R."/>
            <person name="Gouzy J."/>
            <person name="Peret B."/>
        </authorList>
    </citation>
    <scope>NUCLEOTIDE SEQUENCE [LARGE SCALE GENOMIC DNA]</scope>
    <source>
        <strain evidence="2">cv. Amiga</strain>
    </source>
</reference>
<organism evidence="1 2">
    <name type="scientific">Lupinus albus</name>
    <name type="common">White lupine</name>
    <name type="synonym">Lupinus termis</name>
    <dbReference type="NCBI Taxonomy" id="3870"/>
    <lineage>
        <taxon>Eukaryota</taxon>
        <taxon>Viridiplantae</taxon>
        <taxon>Streptophyta</taxon>
        <taxon>Embryophyta</taxon>
        <taxon>Tracheophyta</taxon>
        <taxon>Spermatophyta</taxon>
        <taxon>Magnoliopsida</taxon>
        <taxon>eudicotyledons</taxon>
        <taxon>Gunneridae</taxon>
        <taxon>Pentapetalae</taxon>
        <taxon>rosids</taxon>
        <taxon>fabids</taxon>
        <taxon>Fabales</taxon>
        <taxon>Fabaceae</taxon>
        <taxon>Papilionoideae</taxon>
        <taxon>50 kb inversion clade</taxon>
        <taxon>genistoids sensu lato</taxon>
        <taxon>core genistoids</taxon>
        <taxon>Genisteae</taxon>
        <taxon>Lupinus</taxon>
    </lineage>
</organism>
<dbReference type="EMBL" id="WOCE01000011">
    <property type="protein sequence ID" value="KAE9604033.1"/>
    <property type="molecule type" value="Genomic_DNA"/>
</dbReference>
<evidence type="ECO:0000313" key="1">
    <source>
        <dbReference type="EMBL" id="KAE9604033.1"/>
    </source>
</evidence>
<sequence length="96" mass="10785">MLIDFHAHCIGSCFLSFSFFILNISSSFGIQVLSTAKTSKKLMLKFSKAWIGFLRLQLPLDLHKEEETTKGKRSGQSSYGGGSFYTIDIKAKEKEL</sequence>
<dbReference type="Proteomes" id="UP000447434">
    <property type="component" value="Chromosome 11"/>
</dbReference>
<evidence type="ECO:0000313" key="2">
    <source>
        <dbReference type="Proteomes" id="UP000447434"/>
    </source>
</evidence>
<keyword evidence="2" id="KW-1185">Reference proteome</keyword>
<protein>
    <submittedName>
        <fullName evidence="1">Uncharacterized protein</fullName>
    </submittedName>
</protein>
<comment type="caution">
    <text evidence="1">The sequence shown here is derived from an EMBL/GenBank/DDBJ whole genome shotgun (WGS) entry which is preliminary data.</text>
</comment>
<dbReference type="AlphaFoldDB" id="A0A6A4PR71"/>
<dbReference type="OrthoDB" id="10263185at2759"/>